<dbReference type="EMBL" id="CP071868">
    <property type="protein sequence ID" value="QTE29009.1"/>
    <property type="molecule type" value="Genomic_DNA"/>
</dbReference>
<feature type="signal peptide" evidence="2">
    <location>
        <begin position="1"/>
        <end position="20"/>
    </location>
</feature>
<accession>A0A8A4ZDA8</accession>
<evidence type="ECO:0000313" key="5">
    <source>
        <dbReference type="Proteomes" id="UP000663937"/>
    </source>
</evidence>
<gene>
    <name evidence="4" type="ORF">J4E96_17120</name>
</gene>
<dbReference type="PANTHER" id="PTHR31157:SF1">
    <property type="entry name" value="SCP DOMAIN-CONTAINING PROTEIN"/>
    <property type="match status" value="1"/>
</dbReference>
<name>A0A8A4ZDA8_9MICO</name>
<feature type="chain" id="PRO_5038765923" evidence="2">
    <location>
        <begin position="21"/>
        <end position="171"/>
    </location>
</feature>
<dbReference type="KEGG" id="psic:J4E96_17120"/>
<reference evidence="4" key="1">
    <citation type="submission" date="2021-03" db="EMBL/GenBank/DDBJ databases">
        <title>Pengzhenrongella sicca gen. nov., sp. nov., a new member of suborder Micrococcineae isolated from High-Arctic tundra soil.</title>
        <authorList>
            <person name="Peng F."/>
        </authorList>
    </citation>
    <scope>NUCLEOTIDE SEQUENCE</scope>
    <source>
        <strain evidence="4">LRZ-2</strain>
    </source>
</reference>
<protein>
    <submittedName>
        <fullName evidence="4">CAP domain-containing protein</fullName>
    </submittedName>
</protein>
<dbReference type="Pfam" id="PF00188">
    <property type="entry name" value="CAP"/>
    <property type="match status" value="1"/>
</dbReference>
<dbReference type="CDD" id="cd05379">
    <property type="entry name" value="CAP_bacterial"/>
    <property type="match status" value="1"/>
</dbReference>
<feature type="compositionally biased region" description="Low complexity" evidence="1">
    <location>
        <begin position="34"/>
        <end position="49"/>
    </location>
</feature>
<evidence type="ECO:0000313" key="4">
    <source>
        <dbReference type="EMBL" id="QTE29009.1"/>
    </source>
</evidence>
<feature type="compositionally biased region" description="Pro residues" evidence="1">
    <location>
        <begin position="24"/>
        <end position="33"/>
    </location>
</feature>
<dbReference type="InterPro" id="IPR035940">
    <property type="entry name" value="CAP_sf"/>
</dbReference>
<dbReference type="PROSITE" id="PS51257">
    <property type="entry name" value="PROKAR_LIPOPROTEIN"/>
    <property type="match status" value="1"/>
</dbReference>
<proteinExistence type="predicted"/>
<dbReference type="PANTHER" id="PTHR31157">
    <property type="entry name" value="SCP DOMAIN-CONTAINING PROTEIN"/>
    <property type="match status" value="1"/>
</dbReference>
<dbReference type="Proteomes" id="UP000663937">
    <property type="component" value="Chromosome"/>
</dbReference>
<organism evidence="4 5">
    <name type="scientific">Pengzhenrongella sicca</name>
    <dbReference type="NCBI Taxonomy" id="2819238"/>
    <lineage>
        <taxon>Bacteria</taxon>
        <taxon>Bacillati</taxon>
        <taxon>Actinomycetota</taxon>
        <taxon>Actinomycetes</taxon>
        <taxon>Micrococcales</taxon>
        <taxon>Pengzhenrongella</taxon>
    </lineage>
</organism>
<evidence type="ECO:0000259" key="3">
    <source>
        <dbReference type="Pfam" id="PF00188"/>
    </source>
</evidence>
<evidence type="ECO:0000256" key="1">
    <source>
        <dbReference type="SAM" id="MobiDB-lite"/>
    </source>
</evidence>
<feature type="domain" description="SCP" evidence="3">
    <location>
        <begin position="63"/>
        <end position="166"/>
    </location>
</feature>
<dbReference type="AlphaFoldDB" id="A0A8A4ZDA8"/>
<dbReference type="InterPro" id="IPR014044">
    <property type="entry name" value="CAP_dom"/>
</dbReference>
<keyword evidence="2" id="KW-0732">Signal</keyword>
<dbReference type="RefSeq" id="WP_227423270.1">
    <property type="nucleotide sequence ID" value="NZ_CP071868.1"/>
</dbReference>
<evidence type="ECO:0000256" key="2">
    <source>
        <dbReference type="SAM" id="SignalP"/>
    </source>
</evidence>
<keyword evidence="5" id="KW-1185">Reference proteome</keyword>
<sequence length="171" mass="16285">MGARCLAAGLGVVVLMAGCAAGPTPSPSSPTTPAPTSSPAAPPASAGPGVPGEYAAELVAGTDAARADEGLPALAPSACAQAAALERAAALVGAAELTHASLAGVIAACAPATTAAENLSRATAAPAEVLAAWLDSPGHRANLLDPDLTELGIGCVPDGAEMLCSQVYLGP</sequence>
<feature type="region of interest" description="Disordered" evidence="1">
    <location>
        <begin position="22"/>
        <end position="49"/>
    </location>
</feature>
<dbReference type="Gene3D" id="3.40.33.10">
    <property type="entry name" value="CAP"/>
    <property type="match status" value="1"/>
</dbReference>
<dbReference type="SUPFAM" id="SSF55797">
    <property type="entry name" value="PR-1-like"/>
    <property type="match status" value="1"/>
</dbReference>